<evidence type="ECO:0000256" key="1">
    <source>
        <dbReference type="SAM" id="MobiDB-lite"/>
    </source>
</evidence>
<accession>A0AAV0KSC6</accession>
<protein>
    <submittedName>
        <fullName evidence="2">Uncharacterized protein</fullName>
    </submittedName>
</protein>
<dbReference type="EMBL" id="CAMGYJ010000005">
    <property type="protein sequence ID" value="CAI0425077.1"/>
    <property type="molecule type" value="Genomic_DNA"/>
</dbReference>
<dbReference type="AlphaFoldDB" id="A0AAV0KSC6"/>
<reference evidence="2" key="1">
    <citation type="submission" date="2022-08" db="EMBL/GenBank/DDBJ databases">
        <authorList>
            <person name="Gutierrez-Valencia J."/>
        </authorList>
    </citation>
    <scope>NUCLEOTIDE SEQUENCE</scope>
</reference>
<proteinExistence type="predicted"/>
<gene>
    <name evidence="2" type="ORF">LITE_LOCUS20216</name>
</gene>
<evidence type="ECO:0000313" key="2">
    <source>
        <dbReference type="EMBL" id="CAI0425077.1"/>
    </source>
</evidence>
<feature type="region of interest" description="Disordered" evidence="1">
    <location>
        <begin position="109"/>
        <end position="138"/>
    </location>
</feature>
<sequence>KSAERPPSHFIYSLSHPSTSLSFSSSLLLTEKNETIANFAVSSGRQPKWIRKQPLFSLPLFALGLICSLRATRVTRVAGLSATMATCTASDNKMEFFKSIEELSISFSSWSGDGGEKILPSGRNGEAEDPSGAASAGI</sequence>
<dbReference type="Proteomes" id="UP001154282">
    <property type="component" value="Unassembled WGS sequence"/>
</dbReference>
<keyword evidence="3" id="KW-1185">Reference proteome</keyword>
<evidence type="ECO:0000313" key="3">
    <source>
        <dbReference type="Proteomes" id="UP001154282"/>
    </source>
</evidence>
<feature type="non-terminal residue" evidence="2">
    <location>
        <position position="1"/>
    </location>
</feature>
<name>A0AAV0KSC6_9ROSI</name>
<organism evidence="2 3">
    <name type="scientific">Linum tenue</name>
    <dbReference type="NCBI Taxonomy" id="586396"/>
    <lineage>
        <taxon>Eukaryota</taxon>
        <taxon>Viridiplantae</taxon>
        <taxon>Streptophyta</taxon>
        <taxon>Embryophyta</taxon>
        <taxon>Tracheophyta</taxon>
        <taxon>Spermatophyta</taxon>
        <taxon>Magnoliopsida</taxon>
        <taxon>eudicotyledons</taxon>
        <taxon>Gunneridae</taxon>
        <taxon>Pentapetalae</taxon>
        <taxon>rosids</taxon>
        <taxon>fabids</taxon>
        <taxon>Malpighiales</taxon>
        <taxon>Linaceae</taxon>
        <taxon>Linum</taxon>
    </lineage>
</organism>
<comment type="caution">
    <text evidence="2">The sequence shown here is derived from an EMBL/GenBank/DDBJ whole genome shotgun (WGS) entry which is preliminary data.</text>
</comment>